<dbReference type="GO" id="GO:0042765">
    <property type="term" value="C:GPI-anchor transamidase complex"/>
    <property type="evidence" value="ECO:0007669"/>
    <property type="project" value="InterPro"/>
</dbReference>
<dbReference type="CDD" id="cd00118">
    <property type="entry name" value="LysM"/>
    <property type="match status" value="1"/>
</dbReference>
<feature type="compositionally biased region" description="Low complexity" evidence="1">
    <location>
        <begin position="730"/>
        <end position="742"/>
    </location>
</feature>
<dbReference type="Proteomes" id="UP001213799">
    <property type="component" value="Unassembled WGS sequence"/>
</dbReference>
<accession>A0AAD6DYS6</accession>
<evidence type="ECO:0000313" key="4">
    <source>
        <dbReference type="EMBL" id="KAJ5597355.1"/>
    </source>
</evidence>
<dbReference type="PANTHER" id="PTHR13304">
    <property type="entry name" value="GLYCOSYLPHOSPHATIDYLINOSITOL ANCHOR ATTACHMENT 1 PROTEIN"/>
    <property type="match status" value="1"/>
</dbReference>
<reference evidence="4" key="1">
    <citation type="journal article" date="2023" name="IMA Fungus">
        <title>Comparative genomic study of the Penicillium genus elucidates a diverse pangenome and 15 lateral gene transfer events.</title>
        <authorList>
            <person name="Petersen C."/>
            <person name="Sorensen T."/>
            <person name="Nielsen M.R."/>
            <person name="Sondergaard T.E."/>
            <person name="Sorensen J.L."/>
            <person name="Fitzpatrick D.A."/>
            <person name="Frisvad J.C."/>
            <person name="Nielsen K.L."/>
        </authorList>
    </citation>
    <scope>NUCLEOTIDE SEQUENCE</scope>
    <source>
        <strain evidence="4">IBT 12815</strain>
    </source>
</reference>
<feature type="transmembrane region" description="Helical" evidence="2">
    <location>
        <begin position="466"/>
        <end position="485"/>
    </location>
</feature>
<keyword evidence="2" id="KW-0812">Transmembrane</keyword>
<evidence type="ECO:0000259" key="3">
    <source>
        <dbReference type="PROSITE" id="PS51782"/>
    </source>
</evidence>
<dbReference type="AlphaFoldDB" id="A0AAD6DYS6"/>
<dbReference type="Gene3D" id="3.10.350.10">
    <property type="entry name" value="LysM domain"/>
    <property type="match status" value="1"/>
</dbReference>
<dbReference type="SMART" id="SM00257">
    <property type="entry name" value="LysM"/>
    <property type="match status" value="1"/>
</dbReference>
<dbReference type="InterPro" id="IPR007246">
    <property type="entry name" value="Gaa1"/>
</dbReference>
<dbReference type="InterPro" id="IPR057277">
    <property type="entry name" value="LysM_C"/>
</dbReference>
<dbReference type="InterPro" id="IPR036779">
    <property type="entry name" value="LysM_dom_sf"/>
</dbReference>
<dbReference type="Pfam" id="PF25139">
    <property type="entry name" value="LysM14_C"/>
    <property type="match status" value="1"/>
</dbReference>
<proteinExistence type="predicted"/>
<dbReference type="CDD" id="cd00035">
    <property type="entry name" value="ChtBD1"/>
    <property type="match status" value="1"/>
</dbReference>
<feature type="transmembrane region" description="Helical" evidence="2">
    <location>
        <begin position="505"/>
        <end position="533"/>
    </location>
</feature>
<name>A0AAD6DYS6_9EURO</name>
<dbReference type="FunFam" id="3.40.630.10:FF:000121">
    <property type="entry name" value="GPI transamidase component (GAA1), putative"/>
    <property type="match status" value="1"/>
</dbReference>
<keyword evidence="2" id="KW-1133">Transmembrane helix</keyword>
<dbReference type="GO" id="GO:0016255">
    <property type="term" value="P:attachment of GPI anchor to protein"/>
    <property type="evidence" value="ECO:0007669"/>
    <property type="project" value="TreeGrafter"/>
</dbReference>
<comment type="caution">
    <text evidence="4">The sequence shown here is derived from an EMBL/GenBank/DDBJ whole genome shotgun (WGS) entry which is preliminary data.</text>
</comment>
<gene>
    <name evidence="4" type="ORF">N7537_007439</name>
</gene>
<protein>
    <submittedName>
        <fullName evidence="4">Rhomboid protein 2</fullName>
    </submittedName>
</protein>
<keyword evidence="2" id="KW-0472">Membrane</keyword>
<feature type="transmembrane region" description="Helical" evidence="2">
    <location>
        <begin position="433"/>
        <end position="454"/>
    </location>
</feature>
<dbReference type="PANTHER" id="PTHR13304:SF0">
    <property type="entry name" value="GLYCOSYLPHOSPHATIDYLINOSITOL ANCHOR ATTACHMENT 1 PROTEIN"/>
    <property type="match status" value="1"/>
</dbReference>
<feature type="region of interest" description="Disordered" evidence="1">
    <location>
        <begin position="715"/>
        <end position="802"/>
    </location>
</feature>
<dbReference type="RefSeq" id="XP_056750572.1">
    <property type="nucleotide sequence ID" value="XM_056898496.1"/>
</dbReference>
<dbReference type="Pfam" id="PF04114">
    <property type="entry name" value="Gaa1"/>
    <property type="match status" value="1"/>
</dbReference>
<dbReference type="PROSITE" id="PS51782">
    <property type="entry name" value="LYSM"/>
    <property type="match status" value="1"/>
</dbReference>
<keyword evidence="5" id="KW-1185">Reference proteome</keyword>
<feature type="compositionally biased region" description="Low complexity" evidence="1">
    <location>
        <begin position="754"/>
        <end position="797"/>
    </location>
</feature>
<organism evidence="4 5">
    <name type="scientific">Penicillium hordei</name>
    <dbReference type="NCBI Taxonomy" id="40994"/>
    <lineage>
        <taxon>Eukaryota</taxon>
        <taxon>Fungi</taxon>
        <taxon>Dikarya</taxon>
        <taxon>Ascomycota</taxon>
        <taxon>Pezizomycotina</taxon>
        <taxon>Eurotiomycetes</taxon>
        <taxon>Eurotiomycetidae</taxon>
        <taxon>Eurotiales</taxon>
        <taxon>Aspergillaceae</taxon>
        <taxon>Penicillium</taxon>
    </lineage>
</organism>
<evidence type="ECO:0000256" key="2">
    <source>
        <dbReference type="SAM" id="Phobius"/>
    </source>
</evidence>
<evidence type="ECO:0000313" key="5">
    <source>
        <dbReference type="Proteomes" id="UP001213799"/>
    </source>
</evidence>
<dbReference type="GeneID" id="81588738"/>
<dbReference type="SUPFAM" id="SSF54106">
    <property type="entry name" value="LysM domain"/>
    <property type="match status" value="1"/>
</dbReference>
<reference evidence="4" key="2">
    <citation type="submission" date="2023-01" db="EMBL/GenBank/DDBJ databases">
        <authorList>
            <person name="Petersen C."/>
        </authorList>
    </citation>
    <scope>NUCLEOTIDE SEQUENCE</scope>
    <source>
        <strain evidence="4">IBT 12815</strain>
    </source>
</reference>
<dbReference type="EMBL" id="JAQJAE010000004">
    <property type="protein sequence ID" value="KAJ5597355.1"/>
    <property type="molecule type" value="Genomic_DNA"/>
</dbReference>
<feature type="transmembrane region" description="Helical" evidence="2">
    <location>
        <begin position="24"/>
        <end position="42"/>
    </location>
</feature>
<dbReference type="InterPro" id="IPR018392">
    <property type="entry name" value="LysM"/>
</dbReference>
<evidence type="ECO:0000256" key="1">
    <source>
        <dbReference type="SAM" id="MobiDB-lite"/>
    </source>
</evidence>
<feature type="domain" description="LysM" evidence="3">
    <location>
        <begin position="602"/>
        <end position="650"/>
    </location>
</feature>
<feature type="transmembrane region" description="Helical" evidence="2">
    <location>
        <begin position="373"/>
        <end position="396"/>
    </location>
</feature>
<sequence>MALKSAIRNLGNNPHLVFVRLPNLLSFLCIVVGVVWLLLLPLNEYSRQTYISENALLPGQVHAYFTGSEQNIFRGYKKELEGLLNDGKARGDQKDEAEVTAAVSDKLQSILQAAGLKVATQKYEYTSAGITHQGENTYAIIHAPRGDATEAIVLVAPWLTADDELNLNGVTLALTLARYFKRWSLWSKDIIFLITPDSKTGTQAWIDAYHDMHPASVQPLPLKSGALQGALVIEYPFDHRFQTLHIVYDGVNGQLPNLDLFNTAVAIAGGQMGIGANLQEMWGHDDSYEHRLQTMFRGMTKQGLGYATGAHSSFMPYHIDAITLQTKGEGWEDEMALGRTIESLCRSLNNLLEHLHQSFFFYLLMQSNRFVSIGTYLPSAMLIAGNFTIMAIALWIRTGYYPESKPSANPKNEKAPTEGKEKPNTISIAERHLALPLSLVVGLHLLGLVPLWVFNNVFHQYFTTTTYIFVAVDIVLPLFLAAILSNGLGLSKPIIPQQYHLIKSFSLLLLGLSLSTLATLNFSLSFMIGLLCAPLSFISRLRGSAPFRLATSSLGLVLLNLLSPPTVLLGVCWYMGVSVEAVLTQAAFGWDVWVPTKDGFCFKYIIQGYDTCALIAKAHNITEADIERFNKNTWVWLGCRQLYQGDFICLSAGKPPMPMALPQATCGPQVPGTTRPAKWADLAGMNPCAASKCCAFWGQCGSSDLHCQNYRAPPAGPTATVKGATEAPKSKTTGNTKATGAKQPTTTGTGAKPASNSNSNSNSNSKSKSKSRSTTTTVKATKITTTKKSTTTKAKAAPEPSVSQYPWTAPWEITLYSNKGCEGDYYHLEGYNKEFLDGEGCLALHGGLNSKFTDTGVTCKWWTDDSFTWSSCDASKLEKPQSWILKGGFCSAFSKKDCDCFDGVTQYYKPEGCHNRTGIDTPNFAALQCSINGA</sequence>